<gene>
    <name evidence="1" type="ORF">NIES30_10300</name>
</gene>
<comment type="caution">
    <text evidence="1">The sequence shown here is derived from an EMBL/GenBank/DDBJ whole genome shotgun (WGS) entry which is preliminary data.</text>
</comment>
<reference evidence="1 2" key="1">
    <citation type="submission" date="2016-11" db="EMBL/GenBank/DDBJ databases">
        <title>Draft Genome Sequences of Nine Cyanobacterial Strains from Diverse Habitats.</title>
        <authorList>
            <person name="Zhu T."/>
            <person name="Hou S."/>
            <person name="Lu X."/>
            <person name="Hess W.R."/>
        </authorList>
    </citation>
    <scope>NUCLEOTIDE SEQUENCE [LARGE SCALE GENOMIC DNA]</scope>
    <source>
        <strain evidence="1 2">NIES-30</strain>
    </source>
</reference>
<proteinExistence type="predicted"/>
<evidence type="ECO:0000313" key="2">
    <source>
        <dbReference type="Proteomes" id="UP000185557"/>
    </source>
</evidence>
<dbReference type="AlphaFoldDB" id="A0A1U7J6E0"/>
<protein>
    <submittedName>
        <fullName evidence="1">Uncharacterized protein</fullName>
    </submittedName>
</protein>
<organism evidence="1 2">
    <name type="scientific">Phormidium tenue NIES-30</name>
    <dbReference type="NCBI Taxonomy" id="549789"/>
    <lineage>
        <taxon>Bacteria</taxon>
        <taxon>Bacillati</taxon>
        <taxon>Cyanobacteriota</taxon>
        <taxon>Cyanophyceae</taxon>
        <taxon>Oscillatoriophycideae</taxon>
        <taxon>Oscillatoriales</taxon>
        <taxon>Oscillatoriaceae</taxon>
        <taxon>Phormidium</taxon>
    </lineage>
</organism>
<keyword evidence="2" id="KW-1185">Reference proteome</keyword>
<dbReference type="EMBL" id="MRCG01000006">
    <property type="protein sequence ID" value="OKH48406.1"/>
    <property type="molecule type" value="Genomic_DNA"/>
</dbReference>
<accession>A0A1U7J6E0</accession>
<evidence type="ECO:0000313" key="1">
    <source>
        <dbReference type="EMBL" id="OKH48406.1"/>
    </source>
</evidence>
<sequence>MSRRKRLSPTLEKAELRAASMDSIEQKLDLGNGHTLELYWEAINALRAKQQQYNALLSSVDNLYNELLADERALGEMSEHMLSGVKVKFGRDSYEYEMAGGVRRFDRKRPQRKLAMPVE</sequence>
<dbReference type="Proteomes" id="UP000185557">
    <property type="component" value="Unassembled WGS sequence"/>
</dbReference>
<name>A0A1U7J6E0_9CYAN</name>